<comment type="caution">
    <text evidence="2">The sequence shown here is derived from an EMBL/GenBank/DDBJ whole genome shotgun (WGS) entry which is preliminary data.</text>
</comment>
<feature type="compositionally biased region" description="Basic and acidic residues" evidence="1">
    <location>
        <begin position="89"/>
        <end position="107"/>
    </location>
</feature>
<keyword evidence="3" id="KW-1185">Reference proteome</keyword>
<evidence type="ECO:0000256" key="1">
    <source>
        <dbReference type="SAM" id="MobiDB-lite"/>
    </source>
</evidence>
<dbReference type="AlphaFoldDB" id="A0AA36M609"/>
<gene>
    <name evidence="2" type="ORF">CYNAS_LOCUS11043</name>
</gene>
<protein>
    <submittedName>
        <fullName evidence="2">Uncharacterized protein</fullName>
    </submittedName>
</protein>
<accession>A0AA36M609</accession>
<dbReference type="Proteomes" id="UP001176961">
    <property type="component" value="Unassembled WGS sequence"/>
</dbReference>
<reference evidence="2" key="1">
    <citation type="submission" date="2023-07" db="EMBL/GenBank/DDBJ databases">
        <authorList>
            <consortium name="CYATHOMIX"/>
        </authorList>
    </citation>
    <scope>NUCLEOTIDE SEQUENCE</scope>
    <source>
        <strain evidence="2">N/A</strain>
    </source>
</reference>
<feature type="region of interest" description="Disordered" evidence="1">
    <location>
        <begin position="78"/>
        <end position="107"/>
    </location>
</feature>
<organism evidence="2 3">
    <name type="scientific">Cylicocyclus nassatus</name>
    <name type="common">Nematode worm</name>
    <dbReference type="NCBI Taxonomy" id="53992"/>
    <lineage>
        <taxon>Eukaryota</taxon>
        <taxon>Metazoa</taxon>
        <taxon>Ecdysozoa</taxon>
        <taxon>Nematoda</taxon>
        <taxon>Chromadorea</taxon>
        <taxon>Rhabditida</taxon>
        <taxon>Rhabditina</taxon>
        <taxon>Rhabditomorpha</taxon>
        <taxon>Strongyloidea</taxon>
        <taxon>Strongylidae</taxon>
        <taxon>Cylicocyclus</taxon>
    </lineage>
</organism>
<proteinExistence type="predicted"/>
<name>A0AA36M609_CYLNA</name>
<evidence type="ECO:0000313" key="3">
    <source>
        <dbReference type="Proteomes" id="UP001176961"/>
    </source>
</evidence>
<sequence>MLITNAMLMQPSHSSLWPSLTSESTERLQPLGYTYDYPPYLPVYEPISSTGLPARDDVDSGRTLDFARSSLSSIRTAYQPHAAPPSGLHGDDLIWRDPSKTPKKSDYDDGVALWGDPDVVNARPVHNWLVGEGEDEDLEIALGRSPSPELGKENFKGCERGDSADEWPFPFPKPMNKKVVPTGWSEARAAANPFAAQQVAATEIPSLLPSDAADVFDFLWPENHTRDFERRKRSPPTVHAINELQALILGLRAVETDLQLLVDQIKNGVSHEIAWLLSHKGRLEFERIVLGIATMRTDISNFSKQLQSARNTDIMNDSMIRHDQPLYDFQFPL</sequence>
<evidence type="ECO:0000313" key="2">
    <source>
        <dbReference type="EMBL" id="CAJ0599060.1"/>
    </source>
</evidence>
<dbReference type="EMBL" id="CATQJL010000223">
    <property type="protein sequence ID" value="CAJ0599060.1"/>
    <property type="molecule type" value="Genomic_DNA"/>
</dbReference>